<sequence length="167" mass="18596">MEVAAHNRRTPLGVAPASLRRLERAIFLSRGEFALILVCCDSPPLREQILQHLGELFAGKIHHMVVPPSAQKFYTNIQKTLPIVPPQALMVLGLEAVEDIEPFLSSANLVRNQFGKCFSFPLVLWVNDEIIAKLVRFAPDFKSWAASTIRFSPQEVLVSPPIEGLAK</sequence>
<proteinExistence type="predicted"/>
<organism evidence="1">
    <name type="scientific">Planktothricoides sp. SpSt-374</name>
    <dbReference type="NCBI Taxonomy" id="2282167"/>
    <lineage>
        <taxon>Bacteria</taxon>
        <taxon>Bacillati</taxon>
        <taxon>Cyanobacteriota</taxon>
        <taxon>Cyanophyceae</taxon>
        <taxon>Oscillatoriophycideae</taxon>
        <taxon>Oscillatoriales</taxon>
        <taxon>Oscillatoriaceae</taxon>
        <taxon>Planktothricoides</taxon>
    </lineage>
</organism>
<protein>
    <submittedName>
        <fullName evidence="1">Uncharacterized protein</fullName>
    </submittedName>
</protein>
<gene>
    <name evidence="1" type="ORF">ENR15_11850</name>
</gene>
<comment type="caution">
    <text evidence="1">The sequence shown here is derived from an EMBL/GenBank/DDBJ whole genome shotgun (WGS) entry which is preliminary data.</text>
</comment>
<name>A0A7C3VH68_9CYAN</name>
<reference evidence="1" key="1">
    <citation type="journal article" date="2020" name="mSystems">
        <title>Genome- and Community-Level Interaction Insights into Carbon Utilization and Element Cycling Functions of Hydrothermarchaeota in Hydrothermal Sediment.</title>
        <authorList>
            <person name="Zhou Z."/>
            <person name="Liu Y."/>
            <person name="Xu W."/>
            <person name="Pan J."/>
            <person name="Luo Z.H."/>
            <person name="Li M."/>
        </authorList>
    </citation>
    <scope>NUCLEOTIDE SEQUENCE [LARGE SCALE GENOMIC DNA]</scope>
    <source>
        <strain evidence="1">SpSt-374</strain>
    </source>
</reference>
<accession>A0A7C3VH68</accession>
<dbReference type="AlphaFoldDB" id="A0A7C3VH68"/>
<evidence type="ECO:0000313" key="1">
    <source>
        <dbReference type="EMBL" id="HGG01312.1"/>
    </source>
</evidence>
<dbReference type="EMBL" id="DSPX01000120">
    <property type="protein sequence ID" value="HGG01312.1"/>
    <property type="molecule type" value="Genomic_DNA"/>
</dbReference>